<name>A0A418WBL1_9PROT</name>
<dbReference type="Pfam" id="PF13145">
    <property type="entry name" value="Rotamase_2"/>
    <property type="match status" value="1"/>
</dbReference>
<evidence type="ECO:0000256" key="5">
    <source>
        <dbReference type="ARBA" id="ARBA00022692"/>
    </source>
</evidence>
<dbReference type="Pfam" id="PF13624">
    <property type="entry name" value="SurA_N_3"/>
    <property type="match status" value="1"/>
</dbReference>
<feature type="domain" description="PpiC" evidence="16">
    <location>
        <begin position="268"/>
        <end position="355"/>
    </location>
</feature>
<dbReference type="PANTHER" id="PTHR47529">
    <property type="entry name" value="PEPTIDYL-PROLYL CIS-TRANS ISOMERASE D"/>
    <property type="match status" value="1"/>
</dbReference>
<dbReference type="InterPro" id="IPR027304">
    <property type="entry name" value="Trigger_fact/SurA_dom_sf"/>
</dbReference>
<dbReference type="EMBL" id="QYUK01000011">
    <property type="protein sequence ID" value="RJF87421.1"/>
    <property type="molecule type" value="Genomic_DNA"/>
</dbReference>
<keyword evidence="18" id="KW-1185">Reference proteome</keyword>
<comment type="caution">
    <text evidence="17">The sequence shown here is derived from an EMBL/GenBank/DDBJ whole genome shotgun (WGS) entry which is preliminary data.</text>
</comment>
<dbReference type="InterPro" id="IPR052029">
    <property type="entry name" value="PpiD_chaperone"/>
</dbReference>
<dbReference type="GO" id="GO:0005886">
    <property type="term" value="C:plasma membrane"/>
    <property type="evidence" value="ECO:0007669"/>
    <property type="project" value="UniProtKB-SubCell"/>
</dbReference>
<evidence type="ECO:0000256" key="13">
    <source>
        <dbReference type="ARBA" id="ARBA00042775"/>
    </source>
</evidence>
<evidence type="ECO:0000259" key="16">
    <source>
        <dbReference type="PROSITE" id="PS50198"/>
    </source>
</evidence>
<keyword evidence="7 15" id="KW-0472">Membrane</keyword>
<keyword evidence="5 15" id="KW-0812">Transmembrane</keyword>
<evidence type="ECO:0000256" key="14">
    <source>
        <dbReference type="PROSITE-ProRule" id="PRU00278"/>
    </source>
</evidence>
<dbReference type="OrthoDB" id="9768393at2"/>
<dbReference type="RefSeq" id="WP_119778060.1">
    <property type="nucleotide sequence ID" value="NZ_QYUK01000011.1"/>
</dbReference>
<comment type="similarity">
    <text evidence="11">Belongs to the PpiD chaperone family.</text>
</comment>
<keyword evidence="8" id="KW-0143">Chaperone</keyword>
<accession>A0A418WBL1</accession>
<proteinExistence type="inferred from homology"/>
<dbReference type="SUPFAM" id="SSF54534">
    <property type="entry name" value="FKBP-like"/>
    <property type="match status" value="1"/>
</dbReference>
<evidence type="ECO:0000256" key="4">
    <source>
        <dbReference type="ARBA" id="ARBA00022519"/>
    </source>
</evidence>
<reference evidence="17 18" key="1">
    <citation type="submission" date="2018-09" db="EMBL/GenBank/DDBJ databases">
        <authorList>
            <person name="Zhu H."/>
        </authorList>
    </citation>
    <scope>NUCLEOTIDE SEQUENCE [LARGE SCALE GENOMIC DNA]</scope>
    <source>
        <strain evidence="17 18">K1W22B-8</strain>
    </source>
</reference>
<evidence type="ECO:0000256" key="15">
    <source>
        <dbReference type="SAM" id="Phobius"/>
    </source>
</evidence>
<organism evidence="17 18">
    <name type="scientific">Oleomonas cavernae</name>
    <dbReference type="NCBI Taxonomy" id="2320859"/>
    <lineage>
        <taxon>Bacteria</taxon>
        <taxon>Pseudomonadati</taxon>
        <taxon>Pseudomonadota</taxon>
        <taxon>Alphaproteobacteria</taxon>
        <taxon>Acetobacterales</taxon>
        <taxon>Acetobacteraceae</taxon>
        <taxon>Oleomonas</taxon>
    </lineage>
</organism>
<dbReference type="Proteomes" id="UP000284605">
    <property type="component" value="Unassembled WGS sequence"/>
</dbReference>
<evidence type="ECO:0000256" key="12">
    <source>
        <dbReference type="ARBA" id="ARBA00040743"/>
    </source>
</evidence>
<dbReference type="AlphaFoldDB" id="A0A418WBL1"/>
<dbReference type="InterPro" id="IPR046357">
    <property type="entry name" value="PPIase_dom_sf"/>
</dbReference>
<comment type="subcellular location">
    <subcellularLocation>
        <location evidence="1">Cell inner membrane</location>
        <topology evidence="1">Single-pass type II membrane protein</topology>
        <orientation evidence="1">Periplasmic side</orientation>
    </subcellularLocation>
</comment>
<evidence type="ECO:0000256" key="9">
    <source>
        <dbReference type="ARBA" id="ARBA00030642"/>
    </source>
</evidence>
<keyword evidence="3" id="KW-1003">Cell membrane</keyword>
<evidence type="ECO:0000256" key="8">
    <source>
        <dbReference type="ARBA" id="ARBA00023186"/>
    </source>
</evidence>
<evidence type="ECO:0000256" key="10">
    <source>
        <dbReference type="ARBA" id="ARBA00031484"/>
    </source>
</evidence>
<gene>
    <name evidence="17" type="ORF">D3874_10625</name>
</gene>
<keyword evidence="6 15" id="KW-1133">Transmembrane helix</keyword>
<evidence type="ECO:0000313" key="18">
    <source>
        <dbReference type="Proteomes" id="UP000284605"/>
    </source>
</evidence>
<feature type="transmembrane region" description="Helical" evidence="15">
    <location>
        <begin position="12"/>
        <end position="30"/>
    </location>
</feature>
<dbReference type="PANTHER" id="PTHR47529:SF1">
    <property type="entry name" value="PERIPLASMIC CHAPERONE PPID"/>
    <property type="match status" value="1"/>
</dbReference>
<sequence length="638" mass="66721">MLQTLRKGASTWVVRIFLGILMVSFGIGIWQGNTLFSSAADTTVATVGDTEISSQAFTVALDREVRRLQQQLGAGFTREQALAFNVQGGVLSQLLSDATVAEAARSFGLRVPDELVAREIAAIPAFQDFTGKFDAARFQAVLRQAQMTEATLTQQIRAELVRAQLYGPAAGGARTPTIVAQTLYAHRNERRVIDYFTLAPAALGPIPQPDEAAIDAYYKANPQAFTAPEFRAITLLIADPAEIAKTTAPTEDAIAAAYEERKGEFGTPEKREIVQMVLKTQAEADTAVSKLNSGGDFVAVAKELANLSEADTKLGTVTKGTLPAALDEAAFAAAEGAIGGPVETPLGWHVFKVVKVEAASVKPMAEVHDTLRDALALDAAQSQITQIQKSLQDELAGGASLEDAGQRLNLSVRKVAAVDAGGKDEAGKPVEGLPEAPPLLPGLFQAATGRNGDMIDTDGGGFVIGRVDTISPAALRPLDQVRGQVIAGWQAAETQDRLGKLAAETVKGINDGKDIAAAAKAAGATPGTVGPGLRSGDAIFVALPPALVTALFEVDKGKAASAPAADETGIIIGAVRGIEAADPAADAEGVKKLAETLREDFAGDLAGVFEADLRARFGISIHEQTYNSLIGQRGRSEQ</sequence>
<dbReference type="PROSITE" id="PS50198">
    <property type="entry name" value="PPIC_PPIASE_2"/>
    <property type="match status" value="1"/>
</dbReference>
<evidence type="ECO:0000313" key="17">
    <source>
        <dbReference type="EMBL" id="RJF87421.1"/>
    </source>
</evidence>
<dbReference type="Gene3D" id="3.10.50.40">
    <property type="match status" value="1"/>
</dbReference>
<evidence type="ECO:0000256" key="1">
    <source>
        <dbReference type="ARBA" id="ARBA00004382"/>
    </source>
</evidence>
<evidence type="ECO:0000256" key="2">
    <source>
        <dbReference type="ARBA" id="ARBA00018370"/>
    </source>
</evidence>
<keyword evidence="14" id="KW-0413">Isomerase</keyword>
<keyword evidence="4" id="KW-0997">Cell inner membrane</keyword>
<dbReference type="Gene3D" id="1.10.4030.10">
    <property type="entry name" value="Porin chaperone SurA, peptide-binding domain"/>
    <property type="match status" value="1"/>
</dbReference>
<evidence type="ECO:0000256" key="7">
    <source>
        <dbReference type="ARBA" id="ARBA00023136"/>
    </source>
</evidence>
<evidence type="ECO:0000256" key="3">
    <source>
        <dbReference type="ARBA" id="ARBA00022475"/>
    </source>
</evidence>
<keyword evidence="14" id="KW-0697">Rotamase</keyword>
<evidence type="ECO:0000256" key="11">
    <source>
        <dbReference type="ARBA" id="ARBA00038408"/>
    </source>
</evidence>
<dbReference type="GO" id="GO:0003755">
    <property type="term" value="F:peptidyl-prolyl cis-trans isomerase activity"/>
    <property type="evidence" value="ECO:0007669"/>
    <property type="project" value="UniProtKB-KW"/>
</dbReference>
<protein>
    <recommendedName>
        <fullName evidence="2">Parvulin-like PPIase</fullName>
    </recommendedName>
    <alternativeName>
        <fullName evidence="9">Peptidyl-prolyl cis-trans isomerase plp</fullName>
    </alternativeName>
    <alternativeName>
        <fullName evidence="12">Periplasmic chaperone PpiD</fullName>
    </alternativeName>
    <alternativeName>
        <fullName evidence="13">Periplasmic folding chaperone</fullName>
    </alternativeName>
    <alternativeName>
        <fullName evidence="10">Rotamase plp</fullName>
    </alternativeName>
</protein>
<evidence type="ECO:0000256" key="6">
    <source>
        <dbReference type="ARBA" id="ARBA00022989"/>
    </source>
</evidence>
<dbReference type="SUPFAM" id="SSF109998">
    <property type="entry name" value="Triger factor/SurA peptide-binding domain-like"/>
    <property type="match status" value="1"/>
</dbReference>
<dbReference type="InterPro" id="IPR000297">
    <property type="entry name" value="PPIase_PpiC"/>
</dbReference>